<proteinExistence type="predicted"/>
<evidence type="ECO:0000313" key="2">
    <source>
        <dbReference type="Proteomes" id="UP000828048"/>
    </source>
</evidence>
<accession>A0ACB7XR10</accession>
<keyword evidence="2" id="KW-1185">Reference proteome</keyword>
<sequence>MRKAILASYPGWKPNLATLAACLEYLKGKGRIEGAAELIELLKFKGCMPTEVYDRVVKYMESSNLESESLEPMGGSKKVLEGEETGKELKC</sequence>
<organism evidence="1 2">
    <name type="scientific">Vaccinium darrowii</name>
    <dbReference type="NCBI Taxonomy" id="229202"/>
    <lineage>
        <taxon>Eukaryota</taxon>
        <taxon>Viridiplantae</taxon>
        <taxon>Streptophyta</taxon>
        <taxon>Embryophyta</taxon>
        <taxon>Tracheophyta</taxon>
        <taxon>Spermatophyta</taxon>
        <taxon>Magnoliopsida</taxon>
        <taxon>eudicotyledons</taxon>
        <taxon>Gunneridae</taxon>
        <taxon>Pentapetalae</taxon>
        <taxon>asterids</taxon>
        <taxon>Ericales</taxon>
        <taxon>Ericaceae</taxon>
        <taxon>Vaccinioideae</taxon>
        <taxon>Vaccinieae</taxon>
        <taxon>Vaccinium</taxon>
    </lineage>
</organism>
<dbReference type="Proteomes" id="UP000828048">
    <property type="component" value="Chromosome 1"/>
</dbReference>
<name>A0ACB7XR10_9ERIC</name>
<dbReference type="EMBL" id="CM037151">
    <property type="protein sequence ID" value="KAH7843358.1"/>
    <property type="molecule type" value="Genomic_DNA"/>
</dbReference>
<comment type="caution">
    <text evidence="1">The sequence shown here is derived from an EMBL/GenBank/DDBJ whole genome shotgun (WGS) entry which is preliminary data.</text>
</comment>
<protein>
    <submittedName>
        <fullName evidence="1">Uncharacterized protein</fullName>
    </submittedName>
</protein>
<gene>
    <name evidence="1" type="ORF">Vadar_015673</name>
</gene>
<reference evidence="1 2" key="1">
    <citation type="journal article" date="2021" name="Hortic Res">
        <title>High-quality reference genome and annotation aids understanding of berry development for evergreen blueberry (Vaccinium darrowii).</title>
        <authorList>
            <person name="Yu J."/>
            <person name="Hulse-Kemp A.M."/>
            <person name="Babiker E."/>
            <person name="Staton M."/>
        </authorList>
    </citation>
    <scope>NUCLEOTIDE SEQUENCE [LARGE SCALE GENOMIC DNA]</scope>
    <source>
        <strain evidence="2">cv. NJ 8807/NJ 8810</strain>
        <tissue evidence="1">Young leaf</tissue>
    </source>
</reference>
<evidence type="ECO:0000313" key="1">
    <source>
        <dbReference type="EMBL" id="KAH7843358.1"/>
    </source>
</evidence>